<feature type="compositionally biased region" description="Basic and acidic residues" evidence="4">
    <location>
        <begin position="1140"/>
        <end position="1151"/>
    </location>
</feature>
<dbReference type="PRINTS" id="PR00051">
    <property type="entry name" value="DNAA"/>
</dbReference>
<keyword evidence="1" id="KW-0547">Nucleotide-binding</keyword>
<evidence type="ECO:0000256" key="1">
    <source>
        <dbReference type="RuleBase" id="RU000577"/>
    </source>
</evidence>
<feature type="region of interest" description="Disordered" evidence="4">
    <location>
        <begin position="956"/>
        <end position="981"/>
    </location>
</feature>
<accession>A0A419F167</accession>
<feature type="domain" description="Chromosomal replication initiator protein DnaA ATPAse" evidence="5">
    <location>
        <begin position="1303"/>
        <end position="1453"/>
    </location>
</feature>
<dbReference type="GO" id="GO:0003688">
    <property type="term" value="F:DNA replication origin binding"/>
    <property type="evidence" value="ECO:0007669"/>
    <property type="project" value="TreeGrafter"/>
</dbReference>
<proteinExistence type="inferred from homology"/>
<dbReference type="SUPFAM" id="SSF52540">
    <property type="entry name" value="P-loop containing nucleoside triphosphate hydrolases"/>
    <property type="match status" value="2"/>
</dbReference>
<comment type="similarity">
    <text evidence="2">Belongs to the DnaA family.</text>
</comment>
<dbReference type="PANTHER" id="PTHR30050:SF4">
    <property type="entry name" value="ATP-BINDING PROTEIN RV3427C IN INSERTION SEQUENCE-RELATED"/>
    <property type="match status" value="1"/>
</dbReference>
<dbReference type="InterPro" id="IPR013317">
    <property type="entry name" value="DnaA_dom"/>
</dbReference>
<gene>
    <name evidence="6" type="ORF">C4532_07135</name>
</gene>
<feature type="region of interest" description="Disordered" evidence="4">
    <location>
        <begin position="608"/>
        <end position="628"/>
    </location>
</feature>
<reference evidence="6 7" key="1">
    <citation type="journal article" date="2017" name="ISME J.">
        <title>Energy and carbon metabolisms in a deep terrestrial subsurface fluid microbial community.</title>
        <authorList>
            <person name="Momper L."/>
            <person name="Jungbluth S.P."/>
            <person name="Lee M.D."/>
            <person name="Amend J.P."/>
        </authorList>
    </citation>
    <scope>NUCLEOTIDE SEQUENCE [LARGE SCALE GENOMIC DNA]</scope>
    <source>
        <strain evidence="6">SURF_17</strain>
    </source>
</reference>
<dbReference type="Proteomes" id="UP000285961">
    <property type="component" value="Unassembled WGS sequence"/>
</dbReference>
<feature type="compositionally biased region" description="Basic and acidic residues" evidence="4">
    <location>
        <begin position="1105"/>
        <end position="1127"/>
    </location>
</feature>
<keyword evidence="1" id="KW-0235">DNA replication</keyword>
<evidence type="ECO:0000256" key="4">
    <source>
        <dbReference type="SAM" id="MobiDB-lite"/>
    </source>
</evidence>
<dbReference type="Pfam" id="PF00308">
    <property type="entry name" value="Bac_DnaA"/>
    <property type="match status" value="2"/>
</dbReference>
<dbReference type="PANTHER" id="PTHR30050">
    <property type="entry name" value="CHROMOSOMAL REPLICATION INITIATOR PROTEIN DNAA"/>
    <property type="match status" value="1"/>
</dbReference>
<dbReference type="Gene3D" id="3.40.50.300">
    <property type="entry name" value="P-loop containing nucleotide triphosphate hydrolases"/>
    <property type="match status" value="2"/>
</dbReference>
<feature type="compositionally biased region" description="Basic and acidic residues" evidence="4">
    <location>
        <begin position="1496"/>
        <end position="1518"/>
    </location>
</feature>
<protein>
    <recommendedName>
        <fullName evidence="1">Chromosomal replication initiator protein DnaA</fullName>
    </recommendedName>
</protein>
<sequence>MDRECRFRMPNLRSVSKASRSGEPMPEKKLDSFEMDESNKFAVALCKALVNLEKGYSPLLIHGEKGSGKTHLLSAVNADLTLAHPEVSILYISDGLPVEKLLFSDRGNGADGDADEFIYKTYSRKDFLIADDIERFAADPEIREKFYALFDTFVDSGKQVLFSSSLTIENLAGFDKRFLSRLRGGIDASLSSPQPETRLKILRRECERLDIELNLDILQMLMTDAGKDVAYLKTLPGHLKTFTTLTRQPLTKEKVEEFLSVARAEKSEDGGAITGEQLYSSWLHSQTRKREGDFKARLQELEERLAGQLRHTQQLKDELAAAKSREQTAVAKVSALSAEIQSLKRDLDEKAGVMLSQEQMVSGEIHSLTKELKNRDKLIQKLKSEGEKITAEKDSKVIELEKKLAIASDNLTASADEQKRLQTKLQRFTAELEQIKKDKEDELLALKIQLEDKEQNLHLLHEEREIRTAEHDRVKSQLEEQIASLRNENLLMEKTAEGLNDRVLELEKHSSKQAEDLKKASDSHAALIQEHDAGLDDLEKARAALAAEVERYQAELRENNEREQQARASLDEKKNELAALRAEVERQNAEHQARLDLLNEELKRKQAEAADANAGLTSETEKRRSLEAELASTTASIKDLKKSAEAERERLQQLVSEKERVLAEVSQRESNLRNELDAFSRSFESGQLRTHELSQHTAAVEAELLSAKAEIEAASSHNRSLEEKAQALTATLAEREKSIAGKNSEIEALNTKLKDLRKTLTEREALLVTKEKDESERIRKLKDELKRRDDEIQNLGAELTKREADAKASHDERATLTTKLSHLSKELEDLQKQKETLDLRLADTRKESEETVQRLKNAEQKAVALQTAHDKAEAKAQSLADDLEKTRTDLAQQLEREKAKGLEREQALSTTNASLEDNLAKTQGNLKTNEKNLEKTRQRLNAAEAQITQLSAQLEAERTSATELRERHQSETTQKEKEFHDAKTRLSGELKKTSDQVASLKTDIEKSRKELEKQEQLSAQAHEETSKLVRLVEEKDKRIADLQKTLESTREDFLRKTAEKAGAKEQFASLSAQLASQEKELTTLRHSHSELQSSCDNLKAAAGTAREHVKELEAEKAKMQQEAESLQKHAAALEGQLSKSQEDKKRVEAEAEARRKELQKLAEEKTSIVSSMETRAQETVEAALTSKQEELEKLKALHKEQAESLKRQVRDAMNELARVREELNDQLIKQREQAETFREKLALVEAENEELKAAGAMVAQAMPVAAVQEPAAPEVPSEQVEAQTPEIEMPTKPLKPLSQIQWSYAFESFQVSNANTFSVTMTDKIARNPGEMYNPLFLYGPENSGKTHILHAIGELSTSEDPELTAELVSLESLMDLIKTSPETVTQWPGLLRLLLVDDFDVSNVPPNDQERLYHFLKSLLEKGAQIVIASRVPPIKMNYLQEYLLHFLESGFLARLDPHPEVLNKHSEAAAAIAFAARALVEASEPAGDAPEDASEPKTREDAKTTEPKSAEEKPVIDEKDSLDMFLEPDPALTAANFRGSQALAEMEEAFANPNRRWRNSFPLLVIENDTTRRHHLFHALAHRLKKTFTGPVCLLSIDKLSEMLALAPSFDWNGLLNKLAKARVVLIDDCENVSKLPNSALRYLHAIVEEISARDILLMVGMSKQYKKERIFGTIFKKATRKKI</sequence>
<name>A0A419F167_9BACT</name>
<feature type="region of interest" description="Disordered" evidence="4">
    <location>
        <begin position="1485"/>
        <end position="1518"/>
    </location>
</feature>
<keyword evidence="3" id="KW-0175">Coiled coil</keyword>
<evidence type="ECO:0000256" key="2">
    <source>
        <dbReference type="RuleBase" id="RU004227"/>
    </source>
</evidence>
<dbReference type="InterPro" id="IPR027417">
    <property type="entry name" value="P-loop_NTPase"/>
</dbReference>
<dbReference type="EMBL" id="QZKI01000055">
    <property type="protein sequence ID" value="RJP71712.1"/>
    <property type="molecule type" value="Genomic_DNA"/>
</dbReference>
<feature type="domain" description="Chromosomal replication initiator protein DnaA ATPAse" evidence="5">
    <location>
        <begin position="30"/>
        <end position="186"/>
    </location>
</feature>
<keyword evidence="1" id="KW-0238">DNA-binding</keyword>
<comment type="function">
    <text evidence="1">Plays an essential role in the initiation and regulation of chromosomal replication. ATP-DnaA binds to the origin of replication (oriC) to initiate formation of the DNA replication initiation complex once per cell cycle. Binds the DnaA box (a 9 base pair repeat at the origin) and separates the double-stranded (ds)DNA. Forms a right-handed helical filament on oriC DNA; dsDNA binds to the exterior of the filament while single-stranded (ss)DNA is stabiized in the filament's interior. The ATP-DnaA-oriC complex binds and stabilizes one strand of the AT-rich DNA unwinding element (DUE), permitting loading of DNA polymerase. After initiation quickly degrades to an ADP-DnaA complex that is not apt for DNA replication. Binds acidic phospholipids.</text>
</comment>
<feature type="region of interest" description="Disordered" evidence="4">
    <location>
        <begin position="1082"/>
        <end position="1151"/>
    </location>
</feature>
<dbReference type="GO" id="GO:0006270">
    <property type="term" value="P:DNA replication initiation"/>
    <property type="evidence" value="ECO:0007669"/>
    <property type="project" value="TreeGrafter"/>
</dbReference>
<evidence type="ECO:0000259" key="5">
    <source>
        <dbReference type="Pfam" id="PF00308"/>
    </source>
</evidence>
<keyword evidence="1" id="KW-0067">ATP-binding</keyword>
<evidence type="ECO:0000313" key="7">
    <source>
        <dbReference type="Proteomes" id="UP000285961"/>
    </source>
</evidence>
<evidence type="ECO:0000313" key="6">
    <source>
        <dbReference type="EMBL" id="RJP71712.1"/>
    </source>
</evidence>
<feature type="coiled-coil region" evidence="3">
    <location>
        <begin position="418"/>
        <end position="502"/>
    </location>
</feature>
<dbReference type="GO" id="GO:0005524">
    <property type="term" value="F:ATP binding"/>
    <property type="evidence" value="ECO:0007669"/>
    <property type="project" value="UniProtKB-KW"/>
</dbReference>
<dbReference type="InterPro" id="IPR020591">
    <property type="entry name" value="Chromosome_initiator_DnaA-like"/>
</dbReference>
<dbReference type="CDD" id="cd00009">
    <property type="entry name" value="AAA"/>
    <property type="match status" value="1"/>
</dbReference>
<organism evidence="6 7">
    <name type="scientific">Candidatus Abyssobacteria bacterium SURF_17</name>
    <dbReference type="NCBI Taxonomy" id="2093361"/>
    <lineage>
        <taxon>Bacteria</taxon>
        <taxon>Pseudomonadati</taxon>
        <taxon>Candidatus Hydrogenedentota</taxon>
        <taxon>Candidatus Abyssobacteria</taxon>
    </lineage>
</organism>
<dbReference type="GO" id="GO:0005886">
    <property type="term" value="C:plasma membrane"/>
    <property type="evidence" value="ECO:0007669"/>
    <property type="project" value="TreeGrafter"/>
</dbReference>
<comment type="caution">
    <text evidence="6">The sequence shown here is derived from an EMBL/GenBank/DDBJ whole genome shotgun (WGS) entry which is preliminary data.</text>
</comment>
<evidence type="ECO:0000256" key="3">
    <source>
        <dbReference type="SAM" id="Coils"/>
    </source>
</evidence>